<dbReference type="PATRIC" id="fig|698759.3.peg.6823"/>
<gene>
    <name evidence="2" type="ORF">STRIP9103_00225</name>
</gene>
<protein>
    <submittedName>
        <fullName evidence="2">Uncharacterized protein</fullName>
    </submittedName>
</protein>
<sequence>MSRHRTTQPARTGLPPLPPGGADPGSLLGAPTSAAGDVDVLGFRPHAESTPPAPPRADA</sequence>
<proteinExistence type="predicted"/>
<dbReference type="EMBL" id="AEJC01000515">
    <property type="protein sequence ID" value="EKX62480.1"/>
    <property type="molecule type" value="Genomic_DNA"/>
</dbReference>
<dbReference type="AlphaFoldDB" id="L1KPR1"/>
<dbReference type="Proteomes" id="UP000010411">
    <property type="component" value="Unassembled WGS sequence"/>
</dbReference>
<comment type="caution">
    <text evidence="2">The sequence shown here is derived from an EMBL/GenBank/DDBJ whole genome shotgun (WGS) entry which is preliminary data.</text>
</comment>
<evidence type="ECO:0000313" key="3">
    <source>
        <dbReference type="Proteomes" id="UP000010411"/>
    </source>
</evidence>
<organism evidence="2 3">
    <name type="scientific">Streptomyces ipomoeae 91-03</name>
    <dbReference type="NCBI Taxonomy" id="698759"/>
    <lineage>
        <taxon>Bacteria</taxon>
        <taxon>Bacillati</taxon>
        <taxon>Actinomycetota</taxon>
        <taxon>Actinomycetes</taxon>
        <taxon>Kitasatosporales</taxon>
        <taxon>Streptomycetaceae</taxon>
        <taxon>Streptomyces</taxon>
    </lineage>
</organism>
<evidence type="ECO:0000313" key="2">
    <source>
        <dbReference type="EMBL" id="EKX62480.1"/>
    </source>
</evidence>
<keyword evidence="3" id="KW-1185">Reference proteome</keyword>
<evidence type="ECO:0000256" key="1">
    <source>
        <dbReference type="SAM" id="MobiDB-lite"/>
    </source>
</evidence>
<feature type="region of interest" description="Disordered" evidence="1">
    <location>
        <begin position="1"/>
        <end position="59"/>
    </location>
</feature>
<name>L1KPR1_9ACTN</name>
<reference evidence="2 3" key="1">
    <citation type="submission" date="2012-11" db="EMBL/GenBank/DDBJ databases">
        <authorList>
            <person name="Huguet-Tapia J.C."/>
            <person name="Durkin A.S."/>
            <person name="Pettis G.S."/>
            <person name="Badger J.H."/>
        </authorList>
    </citation>
    <scope>NUCLEOTIDE SEQUENCE [LARGE SCALE GENOMIC DNA]</scope>
    <source>
        <strain evidence="2 3">91-03</strain>
    </source>
</reference>
<accession>L1KPR1</accession>